<protein>
    <submittedName>
        <fullName evidence="2">Uncharacterized protein</fullName>
    </submittedName>
</protein>
<keyword evidence="3" id="KW-1185">Reference proteome</keyword>
<proteinExistence type="predicted"/>
<keyword evidence="1" id="KW-0812">Transmembrane</keyword>
<dbReference type="AlphaFoldDB" id="A0AAJ0CS16"/>
<keyword evidence="1" id="KW-1133">Transmembrane helix</keyword>
<comment type="caution">
    <text evidence="2">The sequence shown here is derived from an EMBL/GenBank/DDBJ whole genome shotgun (WGS) entry which is preliminary data.</text>
</comment>
<feature type="transmembrane region" description="Helical" evidence="1">
    <location>
        <begin position="30"/>
        <end position="47"/>
    </location>
</feature>
<dbReference type="EMBL" id="JASWJB010000069">
    <property type="protein sequence ID" value="KAK2601849.1"/>
    <property type="molecule type" value="Genomic_DNA"/>
</dbReference>
<organism evidence="2 3">
    <name type="scientific">Conoideocrella luteorostrata</name>
    <dbReference type="NCBI Taxonomy" id="1105319"/>
    <lineage>
        <taxon>Eukaryota</taxon>
        <taxon>Fungi</taxon>
        <taxon>Dikarya</taxon>
        <taxon>Ascomycota</taxon>
        <taxon>Pezizomycotina</taxon>
        <taxon>Sordariomycetes</taxon>
        <taxon>Hypocreomycetidae</taxon>
        <taxon>Hypocreales</taxon>
        <taxon>Clavicipitaceae</taxon>
        <taxon>Conoideocrella</taxon>
    </lineage>
</organism>
<name>A0AAJ0CS16_9HYPO</name>
<dbReference type="Proteomes" id="UP001251528">
    <property type="component" value="Unassembled WGS sequence"/>
</dbReference>
<dbReference type="Pfam" id="PF14087">
    <property type="entry name" value="DUF4267"/>
    <property type="match status" value="1"/>
</dbReference>
<feature type="transmembrane region" description="Helical" evidence="1">
    <location>
        <begin position="59"/>
        <end position="78"/>
    </location>
</feature>
<evidence type="ECO:0000256" key="1">
    <source>
        <dbReference type="SAM" id="Phobius"/>
    </source>
</evidence>
<evidence type="ECO:0000313" key="2">
    <source>
        <dbReference type="EMBL" id="KAK2601849.1"/>
    </source>
</evidence>
<gene>
    <name evidence="2" type="ORF">QQS21_004632</name>
</gene>
<keyword evidence="1" id="KW-0472">Membrane</keyword>
<evidence type="ECO:0000313" key="3">
    <source>
        <dbReference type="Proteomes" id="UP001251528"/>
    </source>
</evidence>
<sequence length="79" mass="8152">MVVAPSRISITGFLIHALYAQGKFTDVDTVLMVLGIYAGIMDGYVSWREGAVKAAFTRAAAAFVVAAIGLAGCAAGHGY</sequence>
<reference evidence="2" key="1">
    <citation type="submission" date="2023-06" db="EMBL/GenBank/DDBJ databases">
        <title>Conoideocrella luteorostrata (Hypocreales: Clavicipitaceae), a potential biocontrol fungus for elongate hemlock scale in United States Christmas tree production areas.</title>
        <authorList>
            <person name="Barrett H."/>
            <person name="Lovett B."/>
            <person name="Macias A.M."/>
            <person name="Stajich J.E."/>
            <person name="Kasson M.T."/>
        </authorList>
    </citation>
    <scope>NUCLEOTIDE SEQUENCE</scope>
    <source>
        <strain evidence="2">ARSEF 14590</strain>
    </source>
</reference>
<accession>A0AAJ0CS16</accession>
<dbReference type="InterPro" id="IPR025363">
    <property type="entry name" value="DUF4267"/>
</dbReference>